<dbReference type="PRINTS" id="PR00111">
    <property type="entry name" value="ABHYDROLASE"/>
</dbReference>
<organism evidence="2 3">
    <name type="scientific">Trinickia fusca</name>
    <dbReference type="NCBI Taxonomy" id="2419777"/>
    <lineage>
        <taxon>Bacteria</taxon>
        <taxon>Pseudomonadati</taxon>
        <taxon>Pseudomonadota</taxon>
        <taxon>Betaproteobacteria</taxon>
        <taxon>Burkholderiales</taxon>
        <taxon>Burkholderiaceae</taxon>
        <taxon>Trinickia</taxon>
    </lineage>
</organism>
<dbReference type="OrthoDB" id="9799989at2"/>
<dbReference type="Pfam" id="PF00561">
    <property type="entry name" value="Abhydrolase_1"/>
    <property type="match status" value="1"/>
</dbReference>
<keyword evidence="2" id="KW-0378">Hydrolase</keyword>
<dbReference type="RefSeq" id="WP_121275721.1">
    <property type="nucleotide sequence ID" value="NZ_RBZV01000001.1"/>
</dbReference>
<feature type="domain" description="AB hydrolase-1" evidence="1">
    <location>
        <begin position="57"/>
        <end position="295"/>
    </location>
</feature>
<dbReference type="InterPro" id="IPR000073">
    <property type="entry name" value="AB_hydrolase_1"/>
</dbReference>
<evidence type="ECO:0000313" key="3">
    <source>
        <dbReference type="Proteomes" id="UP000280434"/>
    </source>
</evidence>
<dbReference type="Gene3D" id="3.40.50.1820">
    <property type="entry name" value="alpha/beta hydrolase"/>
    <property type="match status" value="1"/>
</dbReference>
<sequence>MQTLPSHPSLPRRSLAARLGITSIAREELVRRHALPASRFVTIAGNTIHYVDEGHGKPIVLLHGFGASLHTWNGVAAELARERRVIRVDLPPFGVTGPLRAAGGTLETMDIDAYRRFIDQFVDALGLTHASFVGNSLGGLIAWDYALRHRGAVHKLVLIDAVGFPMKLPFYVGLFNNPFVRVSASWLMPETIVKSAVRDVYGDKRKLDAVTLARYVDFFHGEDTRAAIVKMVPTLNFDALPTDALATLDIPTLVLWGGKDRWIPPAHAQQFAQRIPGARLIVYPELGHIPMEEAPQRVLPDLQAFLATAHTAPSDERQAAR</sequence>
<name>A0A494XSL7_9BURK</name>
<dbReference type="GO" id="GO:0016787">
    <property type="term" value="F:hydrolase activity"/>
    <property type="evidence" value="ECO:0007669"/>
    <property type="project" value="UniProtKB-KW"/>
</dbReference>
<reference evidence="2 3" key="1">
    <citation type="submission" date="2018-10" db="EMBL/GenBank/DDBJ databases">
        <title>Paraburkholderia sp. 7MK8-2, isolated from soil.</title>
        <authorList>
            <person name="Gao Z.-H."/>
            <person name="Qiu L.-H."/>
        </authorList>
    </citation>
    <scope>NUCLEOTIDE SEQUENCE [LARGE SCALE GENOMIC DNA]</scope>
    <source>
        <strain evidence="2 3">7MK8-2</strain>
    </source>
</reference>
<accession>A0A494XSL7</accession>
<evidence type="ECO:0000259" key="1">
    <source>
        <dbReference type="Pfam" id="PF00561"/>
    </source>
</evidence>
<dbReference type="PANTHER" id="PTHR46438">
    <property type="entry name" value="ALPHA/BETA-HYDROLASES SUPERFAMILY PROTEIN"/>
    <property type="match status" value="1"/>
</dbReference>
<dbReference type="SUPFAM" id="SSF53474">
    <property type="entry name" value="alpha/beta-Hydrolases"/>
    <property type="match status" value="1"/>
</dbReference>
<proteinExistence type="predicted"/>
<evidence type="ECO:0000313" key="2">
    <source>
        <dbReference type="EMBL" id="RKP52651.1"/>
    </source>
</evidence>
<dbReference type="AlphaFoldDB" id="A0A494XSL7"/>
<dbReference type="InterPro" id="IPR029058">
    <property type="entry name" value="AB_hydrolase_fold"/>
</dbReference>
<protein>
    <submittedName>
        <fullName evidence="2">Alpha/beta fold hydrolase</fullName>
    </submittedName>
</protein>
<dbReference type="EMBL" id="RBZV01000001">
    <property type="protein sequence ID" value="RKP52651.1"/>
    <property type="molecule type" value="Genomic_DNA"/>
</dbReference>
<dbReference type="Proteomes" id="UP000280434">
    <property type="component" value="Unassembled WGS sequence"/>
</dbReference>
<keyword evidence="3" id="KW-1185">Reference proteome</keyword>
<gene>
    <name evidence="2" type="ORF">D7S89_03890</name>
</gene>
<dbReference type="PANTHER" id="PTHR46438:SF11">
    <property type="entry name" value="LIPASE-RELATED"/>
    <property type="match status" value="1"/>
</dbReference>
<comment type="caution">
    <text evidence="2">The sequence shown here is derived from an EMBL/GenBank/DDBJ whole genome shotgun (WGS) entry which is preliminary data.</text>
</comment>